<dbReference type="RefSeq" id="WP_202003597.1">
    <property type="nucleotide sequence ID" value="NZ_JAERSF010000003.1"/>
</dbReference>
<comment type="caution">
    <text evidence="1">The sequence shown here is derived from an EMBL/GenBank/DDBJ whole genome shotgun (WGS) entry which is preliminary data.</text>
</comment>
<accession>A0ABS1KFM3</accession>
<evidence type="ECO:0008006" key="3">
    <source>
        <dbReference type="Google" id="ProtNLM"/>
    </source>
</evidence>
<sequence>MREKALLITLLLSCCAFGQKNITHKVRLPSDFTAPSSLKDGKITRLTKNDSVELIGKCKKGCDFNIIKLEKYKDEAFSITQVRSFDKEVVLEILLDKNDVYNLTTQQNYLLSDTLDTNNYKNIDFVIPVGKRIELLSKGSKYSRISVFKDKSCFVGFVESEAIKDVKFNNKSKTISVDCRDNSLVRKEMYDDFVEGTYKAVVHYGNQVKQETQFDVKYDQNLLKVRGIIFNEFYNEKKTDNSSKYDSFISILIYDRKDKTLKYNDFVYQFGVVNDRETRDGLKYKIVKVK</sequence>
<keyword evidence="2" id="KW-1185">Reference proteome</keyword>
<evidence type="ECO:0000313" key="2">
    <source>
        <dbReference type="Proteomes" id="UP000603728"/>
    </source>
</evidence>
<gene>
    <name evidence="1" type="ORF">JI750_15025</name>
</gene>
<name>A0ABS1KFM3_9FLAO</name>
<evidence type="ECO:0000313" key="1">
    <source>
        <dbReference type="EMBL" id="MBL0738210.1"/>
    </source>
</evidence>
<dbReference type="Proteomes" id="UP000603728">
    <property type="component" value="Unassembled WGS sequence"/>
</dbReference>
<protein>
    <recommendedName>
        <fullName evidence="3">SH3 domain-containing protein</fullName>
    </recommendedName>
</protein>
<proteinExistence type="predicted"/>
<organism evidence="1 2">
    <name type="scientific">Flavobacterium tagetis</name>
    <dbReference type="NCBI Taxonomy" id="2801336"/>
    <lineage>
        <taxon>Bacteria</taxon>
        <taxon>Pseudomonadati</taxon>
        <taxon>Bacteroidota</taxon>
        <taxon>Flavobacteriia</taxon>
        <taxon>Flavobacteriales</taxon>
        <taxon>Flavobacteriaceae</taxon>
        <taxon>Flavobacterium</taxon>
    </lineage>
</organism>
<dbReference type="EMBL" id="JAERSF010000003">
    <property type="protein sequence ID" value="MBL0738210.1"/>
    <property type="molecule type" value="Genomic_DNA"/>
</dbReference>
<reference evidence="1 2" key="1">
    <citation type="submission" date="2021-01" db="EMBL/GenBank/DDBJ databases">
        <title>Genome seq and assembly of Flavobacterium sp. GN10.</title>
        <authorList>
            <person name="Chhetri G."/>
        </authorList>
    </citation>
    <scope>NUCLEOTIDE SEQUENCE [LARGE SCALE GENOMIC DNA]</scope>
    <source>
        <strain evidence="1 2">GN10</strain>
    </source>
</reference>